<dbReference type="EMBL" id="LAZR01000638">
    <property type="protein sequence ID" value="KKN62012.1"/>
    <property type="molecule type" value="Genomic_DNA"/>
</dbReference>
<dbReference type="Gene3D" id="2.40.30.170">
    <property type="match status" value="1"/>
</dbReference>
<dbReference type="PANTHER" id="PTHR30469:SF15">
    <property type="entry name" value="HLYD FAMILY OF SECRETION PROTEINS"/>
    <property type="match status" value="1"/>
</dbReference>
<dbReference type="AlphaFoldDB" id="A0A0F9SI89"/>
<dbReference type="SUPFAM" id="SSF111369">
    <property type="entry name" value="HlyD-like secretion proteins"/>
    <property type="match status" value="1"/>
</dbReference>
<dbReference type="Gene3D" id="1.10.287.470">
    <property type="entry name" value="Helix hairpin bin"/>
    <property type="match status" value="1"/>
</dbReference>
<organism evidence="3">
    <name type="scientific">marine sediment metagenome</name>
    <dbReference type="NCBI Taxonomy" id="412755"/>
    <lineage>
        <taxon>unclassified sequences</taxon>
        <taxon>metagenomes</taxon>
        <taxon>ecological metagenomes</taxon>
    </lineage>
</organism>
<dbReference type="GO" id="GO:0015562">
    <property type="term" value="F:efflux transmembrane transporter activity"/>
    <property type="evidence" value="ECO:0007669"/>
    <property type="project" value="TreeGrafter"/>
</dbReference>
<sequence length="418" mass="44033">MNRSKQSRKNTPRLKTDPWYAPVTLVVVAMLAGAPVYSETPTAVKAQVKVPTVTVSPVKMAEIIGQVFVSGTLVARDEILVYPQVSGFTIDSLTKRVGETVDAGDVLATLATRNLTVQVTQAQAEVTRVEATIRQAQSQINTAQAGLTQAEAQLARNAQLKKRGVGTQANLDDATAGAATARAAFSSATDGLALARALREQAQAQLDLALLNLDHAQVTAPAGGIVSARNGQIGEIASSAGEPIYRIIADGAVDVELEIIESALGAVSVDDPVTLDIASVGTVTGNVLRISPTVDKVNRLAIVTVEVRTDSPLRPGLFANGSIETARRNSLTVPTEAIVNDSGDTYVLRVKDGVVERSPVTAGLIWKDYREIIDGLAENDMVIARAGAFFTDGDRVNTITDDQKAQSSKAIVEKDTGQ</sequence>
<dbReference type="InterPro" id="IPR058637">
    <property type="entry name" value="YknX-like_C"/>
</dbReference>
<keyword evidence="1" id="KW-0175">Coiled coil</keyword>
<evidence type="ECO:0000259" key="2">
    <source>
        <dbReference type="Pfam" id="PF25989"/>
    </source>
</evidence>
<proteinExistence type="predicted"/>
<gene>
    <name evidence="3" type="ORF">LCGC14_0516180</name>
</gene>
<feature type="coiled-coil region" evidence="1">
    <location>
        <begin position="119"/>
        <end position="153"/>
    </location>
</feature>
<dbReference type="Pfam" id="PF25989">
    <property type="entry name" value="YknX_C"/>
    <property type="match status" value="1"/>
</dbReference>
<reference evidence="3" key="1">
    <citation type="journal article" date="2015" name="Nature">
        <title>Complex archaea that bridge the gap between prokaryotes and eukaryotes.</title>
        <authorList>
            <person name="Spang A."/>
            <person name="Saw J.H."/>
            <person name="Jorgensen S.L."/>
            <person name="Zaremba-Niedzwiedzka K."/>
            <person name="Martijn J."/>
            <person name="Lind A.E."/>
            <person name="van Eijk R."/>
            <person name="Schleper C."/>
            <person name="Guy L."/>
            <person name="Ettema T.J."/>
        </authorList>
    </citation>
    <scope>NUCLEOTIDE SEQUENCE</scope>
</reference>
<dbReference type="InterPro" id="IPR006143">
    <property type="entry name" value="RND_pump_MFP"/>
</dbReference>
<evidence type="ECO:0000256" key="1">
    <source>
        <dbReference type="SAM" id="Coils"/>
    </source>
</evidence>
<dbReference type="Gene3D" id="2.40.420.20">
    <property type="match status" value="1"/>
</dbReference>
<feature type="domain" description="YknX-like C-terminal permuted SH3-like" evidence="2">
    <location>
        <begin position="331"/>
        <end position="397"/>
    </location>
</feature>
<dbReference type="Gene3D" id="2.40.50.100">
    <property type="match status" value="1"/>
</dbReference>
<name>A0A0F9SI89_9ZZZZ</name>
<protein>
    <recommendedName>
        <fullName evidence="2">YknX-like C-terminal permuted SH3-like domain-containing protein</fullName>
    </recommendedName>
</protein>
<dbReference type="NCBIfam" id="TIGR01730">
    <property type="entry name" value="RND_mfp"/>
    <property type="match status" value="1"/>
</dbReference>
<accession>A0A0F9SI89</accession>
<evidence type="ECO:0000313" key="3">
    <source>
        <dbReference type="EMBL" id="KKN62012.1"/>
    </source>
</evidence>
<comment type="caution">
    <text evidence="3">The sequence shown here is derived from an EMBL/GenBank/DDBJ whole genome shotgun (WGS) entry which is preliminary data.</text>
</comment>
<dbReference type="PANTHER" id="PTHR30469">
    <property type="entry name" value="MULTIDRUG RESISTANCE PROTEIN MDTA"/>
    <property type="match status" value="1"/>
</dbReference>
<dbReference type="GO" id="GO:1990281">
    <property type="term" value="C:efflux pump complex"/>
    <property type="evidence" value="ECO:0007669"/>
    <property type="project" value="TreeGrafter"/>
</dbReference>